<proteinExistence type="predicted"/>
<accession>A0AAW4MXV4</accession>
<dbReference type="GeneID" id="301323997"/>
<keyword evidence="1" id="KW-1133">Transmembrane helix</keyword>
<keyword evidence="1" id="KW-0472">Membrane</keyword>
<dbReference type="AlphaFoldDB" id="A0AAW4MXV4"/>
<evidence type="ECO:0000313" key="4">
    <source>
        <dbReference type="Proteomes" id="UP001196408"/>
    </source>
</evidence>
<sequence>MIFTIKMMIIPLIMPITKIHIALFYTSSFVIEFFIPVFIQKMISKHNIR</sequence>
<organism evidence="2 4">
    <name type="scientific">Catenibacterium mitsuokai</name>
    <dbReference type="NCBI Taxonomy" id="100886"/>
    <lineage>
        <taxon>Bacteria</taxon>
        <taxon>Bacillati</taxon>
        <taxon>Bacillota</taxon>
        <taxon>Erysipelotrichia</taxon>
        <taxon>Erysipelotrichales</taxon>
        <taxon>Coprobacillaceae</taxon>
        <taxon>Catenibacterium</taxon>
    </lineage>
</organism>
<reference evidence="2 5" key="1">
    <citation type="submission" date="2021-06" db="EMBL/GenBank/DDBJ databases">
        <title>Collection of gut derived symbiotic bacterial strains cultured from healthy donors.</title>
        <authorList>
            <person name="Lin H."/>
            <person name="Littmann E."/>
            <person name="Pamer E.G."/>
        </authorList>
    </citation>
    <scope>NUCLEOTIDE SEQUENCE</scope>
    <source>
        <strain evidence="3 5">MSK.21.70</strain>
        <strain evidence="2">MSK.21.82</strain>
    </source>
</reference>
<gene>
    <name evidence="2" type="ORF">KSV97_05355</name>
    <name evidence="3" type="ORF">KSW06_10255</name>
</gene>
<evidence type="ECO:0000313" key="2">
    <source>
        <dbReference type="EMBL" id="MBV3382659.1"/>
    </source>
</evidence>
<protein>
    <submittedName>
        <fullName evidence="2">Uncharacterized protein</fullName>
    </submittedName>
</protein>
<evidence type="ECO:0000313" key="3">
    <source>
        <dbReference type="EMBL" id="MBV3393617.1"/>
    </source>
</evidence>
<name>A0AAW4MXV4_9FIRM</name>
<keyword evidence="1" id="KW-0812">Transmembrane</keyword>
<dbReference type="Proteomes" id="UP001197492">
    <property type="component" value="Unassembled WGS sequence"/>
</dbReference>
<dbReference type="Proteomes" id="UP001196408">
    <property type="component" value="Unassembled WGS sequence"/>
</dbReference>
<evidence type="ECO:0000256" key="1">
    <source>
        <dbReference type="SAM" id="Phobius"/>
    </source>
</evidence>
<keyword evidence="5" id="KW-1185">Reference proteome</keyword>
<evidence type="ECO:0000313" key="5">
    <source>
        <dbReference type="Proteomes" id="UP001197492"/>
    </source>
</evidence>
<dbReference type="EMBL" id="JAHOEF010000025">
    <property type="protein sequence ID" value="MBV3382659.1"/>
    <property type="molecule type" value="Genomic_DNA"/>
</dbReference>
<comment type="caution">
    <text evidence="2">The sequence shown here is derived from an EMBL/GenBank/DDBJ whole genome shotgun (WGS) entry which is preliminary data.</text>
</comment>
<dbReference type="RefSeq" id="WP_217747514.1">
    <property type="nucleotide sequence ID" value="NZ_DAWCKN010000024.1"/>
</dbReference>
<dbReference type="EMBL" id="JAHOEL010000093">
    <property type="protein sequence ID" value="MBV3393617.1"/>
    <property type="molecule type" value="Genomic_DNA"/>
</dbReference>
<feature type="transmembrane region" description="Helical" evidence="1">
    <location>
        <begin position="20"/>
        <end position="39"/>
    </location>
</feature>